<feature type="domain" description="RSE1/DDB1/CPSF1 C-terminal" evidence="2">
    <location>
        <begin position="130"/>
        <end position="352"/>
    </location>
</feature>
<name>A0A8X7C3U7_9ARAC</name>
<evidence type="ECO:0000259" key="2">
    <source>
        <dbReference type="Pfam" id="PF03178"/>
    </source>
</evidence>
<dbReference type="InterPro" id="IPR004871">
    <property type="entry name" value="RSE1/DDB1/CPSF1_C"/>
</dbReference>
<dbReference type="Gene3D" id="2.130.10.10">
    <property type="entry name" value="YVTN repeat-like/Quinoprotein amine dehydrogenase"/>
    <property type="match status" value="1"/>
</dbReference>
<dbReference type="GO" id="GO:0003676">
    <property type="term" value="F:nucleic acid binding"/>
    <property type="evidence" value="ECO:0007669"/>
    <property type="project" value="InterPro"/>
</dbReference>
<keyword evidence="4" id="KW-1185">Reference proteome</keyword>
<evidence type="ECO:0000256" key="1">
    <source>
        <dbReference type="SAM" id="MobiDB-lite"/>
    </source>
</evidence>
<evidence type="ECO:0000313" key="3">
    <source>
        <dbReference type="EMBL" id="GFY53058.1"/>
    </source>
</evidence>
<dbReference type="Pfam" id="PF03178">
    <property type="entry name" value="CPSF_A"/>
    <property type="match status" value="1"/>
</dbReference>
<dbReference type="Proteomes" id="UP000886998">
    <property type="component" value="Unassembled WGS sequence"/>
</dbReference>
<comment type="caution">
    <text evidence="3">The sequence shown here is derived from an EMBL/GenBank/DDBJ whole genome shotgun (WGS) entry which is preliminary data.</text>
</comment>
<dbReference type="InterPro" id="IPR050358">
    <property type="entry name" value="RSE1/DDB1/CFT1"/>
</dbReference>
<proteinExistence type="predicted"/>
<reference evidence="3" key="1">
    <citation type="submission" date="2020-08" db="EMBL/GenBank/DDBJ databases">
        <title>Multicomponent nature underlies the extraordinary mechanical properties of spider dragline silk.</title>
        <authorList>
            <person name="Kono N."/>
            <person name="Nakamura H."/>
            <person name="Mori M."/>
            <person name="Yoshida Y."/>
            <person name="Ohtoshi R."/>
            <person name="Malay A.D."/>
            <person name="Moran D.A.P."/>
            <person name="Tomita M."/>
            <person name="Numata K."/>
            <person name="Arakawa K."/>
        </authorList>
    </citation>
    <scope>NUCLEOTIDE SEQUENCE</scope>
</reference>
<dbReference type="OrthoDB" id="436637at2759"/>
<protein>
    <submittedName>
        <fullName evidence="3">Splicing factor 3B subunit 3</fullName>
    </submittedName>
</protein>
<feature type="compositionally biased region" description="Basic and acidic residues" evidence="1">
    <location>
        <begin position="366"/>
        <end position="391"/>
    </location>
</feature>
<sequence length="838" mass="92375">MGLSVDAPKPGFGTINGGNTAGAFFWNPVIASSITRIGEILIRKLHVVLTTKACDTSSLIYPQLCDMTLLSVVEDVDCFSRIRSILTRRYNSKDSSDIEEMTAYLTYDKKWETWKADGYAGKLCLYKQTSKKYHIFVGVTRNMDLTFNSCRSASIHAYRVNKEFTSLKLLHKNHVNGIPTAFCTFKKDLLVGIGCELHFFQYNPRWGTLKLKCKVKCVPDRIHSIYLVGDIIMVAGAEESICYLMYDKKNNCFCTVGKSKTMTALSSACVLGKNLVARACKSGNIFIVQLHIIKNIEELDLKPPTNLSVEEKVIASFHVGDMVLCMKPIKLGAQCSVLYSSLSGCIGIFSPLSVLEKFWKDERKELSNSRSETNDDQHNSEKCTFREHESTTDNEDPVLTGREFDSSTLMDVVDENPSVEHVDQSTSMDSVDQVATSECTSRFFDVDESVIGFVGHAASTDCSIQQATLVNSIDQMDSTSFLDHEAFEILLSPAQSASSTNQVAFASSTNQEMSASFIDESFTEPWMLSAATTNMAQQMEFKNFTEQVVSEIFNREVPNKSSNNQAASESFIDQAKPLHLIDKSESIMSLNDLIGSMSLTHDTTSKNSVDLVESRNLIDQAVIDILSDHSHTESTTFMDQSESTSLIEILESYENSTNLANQFPSFIDDALSTSLADLSISTTLIDQASSTNLVHQSIAMNSVDQATSTDLVDQDTSTDLVDLAELVDQATSTDLVYLSTNLVDQATSTDLVDQAESVDKVVSANYEDIFMSVVDQVIAGIWLEHVPSTSVINEKSSNLVHFAASTNGINQSRGHEVASRSGIDRVSFTSKINKATST</sequence>
<organism evidence="3 4">
    <name type="scientific">Trichonephila inaurata madagascariensis</name>
    <dbReference type="NCBI Taxonomy" id="2747483"/>
    <lineage>
        <taxon>Eukaryota</taxon>
        <taxon>Metazoa</taxon>
        <taxon>Ecdysozoa</taxon>
        <taxon>Arthropoda</taxon>
        <taxon>Chelicerata</taxon>
        <taxon>Arachnida</taxon>
        <taxon>Araneae</taxon>
        <taxon>Araneomorphae</taxon>
        <taxon>Entelegynae</taxon>
        <taxon>Araneoidea</taxon>
        <taxon>Nephilidae</taxon>
        <taxon>Trichonephila</taxon>
        <taxon>Trichonephila inaurata</taxon>
    </lineage>
</organism>
<feature type="region of interest" description="Disordered" evidence="1">
    <location>
        <begin position="366"/>
        <end position="401"/>
    </location>
</feature>
<accession>A0A8X7C3U7</accession>
<evidence type="ECO:0000313" key="4">
    <source>
        <dbReference type="Proteomes" id="UP000886998"/>
    </source>
</evidence>
<dbReference type="GO" id="GO:0005634">
    <property type="term" value="C:nucleus"/>
    <property type="evidence" value="ECO:0007669"/>
    <property type="project" value="InterPro"/>
</dbReference>
<dbReference type="InterPro" id="IPR015943">
    <property type="entry name" value="WD40/YVTN_repeat-like_dom_sf"/>
</dbReference>
<dbReference type="AlphaFoldDB" id="A0A8X7C3U7"/>
<dbReference type="PANTHER" id="PTHR10644">
    <property type="entry name" value="DNA REPAIR/RNA PROCESSING CPSF FAMILY"/>
    <property type="match status" value="1"/>
</dbReference>
<feature type="non-terminal residue" evidence="3">
    <location>
        <position position="1"/>
    </location>
</feature>
<dbReference type="EMBL" id="BMAV01009052">
    <property type="protein sequence ID" value="GFY53058.1"/>
    <property type="molecule type" value="Genomic_DNA"/>
</dbReference>
<gene>
    <name evidence="3" type="primary">sf3b3</name>
    <name evidence="3" type="ORF">TNIN_440221</name>
</gene>